<evidence type="ECO:0000313" key="2">
    <source>
        <dbReference type="Proteomes" id="UP001246858"/>
    </source>
</evidence>
<comment type="caution">
    <text evidence="1">The sequence shown here is derived from an EMBL/GenBank/DDBJ whole genome shotgun (WGS) entry which is preliminary data.</text>
</comment>
<accession>A0ACC6KXA5</accession>
<protein>
    <submittedName>
        <fullName evidence="1">Uncharacterized protein</fullName>
    </submittedName>
</protein>
<organism evidence="1 2">
    <name type="scientific">Pedobacter africanus</name>
    <dbReference type="NCBI Taxonomy" id="151894"/>
    <lineage>
        <taxon>Bacteria</taxon>
        <taxon>Pseudomonadati</taxon>
        <taxon>Bacteroidota</taxon>
        <taxon>Sphingobacteriia</taxon>
        <taxon>Sphingobacteriales</taxon>
        <taxon>Sphingobacteriaceae</taxon>
        <taxon>Pedobacter</taxon>
    </lineage>
</organism>
<reference evidence="1" key="1">
    <citation type="submission" date="2023-07" db="EMBL/GenBank/DDBJ databases">
        <title>Sorghum-associated microbial communities from plants grown in Nebraska, USA.</title>
        <authorList>
            <person name="Schachtman D."/>
        </authorList>
    </citation>
    <scope>NUCLEOTIDE SEQUENCE</scope>
    <source>
        <strain evidence="1">2697</strain>
    </source>
</reference>
<dbReference type="EMBL" id="JAVDTF010000002">
    <property type="protein sequence ID" value="MDR6783812.1"/>
    <property type="molecule type" value="Genomic_DNA"/>
</dbReference>
<gene>
    <name evidence="1" type="ORF">J2X78_002377</name>
</gene>
<name>A0ACC6KXA5_9SPHI</name>
<evidence type="ECO:0000313" key="1">
    <source>
        <dbReference type="EMBL" id="MDR6783812.1"/>
    </source>
</evidence>
<proteinExistence type="predicted"/>
<keyword evidence="2" id="KW-1185">Reference proteome</keyword>
<sequence>MLSFRKYFILPGLKKSESFQDLIRSGQAVFISDNKNRLFRLIFFEVIQT</sequence>
<dbReference type="Proteomes" id="UP001246858">
    <property type="component" value="Unassembled WGS sequence"/>
</dbReference>